<dbReference type="AlphaFoldDB" id="A0A2Z6IJJ6"/>
<organism evidence="2 3">
    <name type="scientific">Acidithiobacillus ferridurans</name>
    <dbReference type="NCBI Taxonomy" id="1232575"/>
    <lineage>
        <taxon>Bacteria</taxon>
        <taxon>Pseudomonadati</taxon>
        <taxon>Pseudomonadota</taxon>
        <taxon>Acidithiobacillia</taxon>
        <taxon>Acidithiobacillales</taxon>
        <taxon>Acidithiobacillaceae</taxon>
        <taxon>Acidithiobacillus</taxon>
    </lineage>
</organism>
<reference evidence="2 3" key="1">
    <citation type="journal article" date="2018" name="Microbiol. Resour. Announc.">
        <title>Complete Genome Sequence of Acidithiobacillus ferridurans JCM 18981.</title>
        <authorList>
            <person name="Miyauchi T."/>
            <person name="Kouzuma A."/>
            <person name="Abe T."/>
            <person name="Watanabe K."/>
        </authorList>
    </citation>
    <scope>NUCLEOTIDE SEQUENCE [LARGE SCALE GENOMIC DNA]</scope>
    <source>
        <strain evidence="3">ATCC 33020 / DSM 29468 / JCM 18981 / 11Fe</strain>
    </source>
</reference>
<dbReference type="InterPro" id="IPR010982">
    <property type="entry name" value="Lambda_DNA-bd_dom_sf"/>
</dbReference>
<name>A0A2Z6IJJ6_ACIFI</name>
<feature type="compositionally biased region" description="Polar residues" evidence="1">
    <location>
        <begin position="71"/>
        <end position="90"/>
    </location>
</feature>
<evidence type="ECO:0000256" key="1">
    <source>
        <dbReference type="SAM" id="MobiDB-lite"/>
    </source>
</evidence>
<sequence length="90" mass="9776">MLGSYEAIGRVCGVSGKAVMKWVRKARLPRTDYTGETQYAELIEKATVSAVTIDDLRPSHLLCAHGDEHSSTPNDPTISEASLYSQGHAE</sequence>
<evidence type="ECO:0000313" key="3">
    <source>
        <dbReference type="Proteomes" id="UP000280188"/>
    </source>
</evidence>
<evidence type="ECO:0000313" key="2">
    <source>
        <dbReference type="EMBL" id="BBF63933.1"/>
    </source>
</evidence>
<accession>A0A2Z6IJJ6</accession>
<proteinExistence type="predicted"/>
<protein>
    <submittedName>
        <fullName evidence="2">Uncharacterized protein</fullName>
    </submittedName>
</protein>
<gene>
    <name evidence="2" type="ORF">AFERRID_01510</name>
</gene>
<dbReference type="KEGG" id="afj:AFERRID_01510"/>
<keyword evidence="3" id="KW-1185">Reference proteome</keyword>
<dbReference type="SUPFAM" id="SSF47413">
    <property type="entry name" value="lambda repressor-like DNA-binding domains"/>
    <property type="match status" value="1"/>
</dbReference>
<feature type="region of interest" description="Disordered" evidence="1">
    <location>
        <begin position="64"/>
        <end position="90"/>
    </location>
</feature>
<dbReference type="Proteomes" id="UP000280188">
    <property type="component" value="Chromosome"/>
</dbReference>
<dbReference type="GO" id="GO:0003677">
    <property type="term" value="F:DNA binding"/>
    <property type="evidence" value="ECO:0007669"/>
    <property type="project" value="InterPro"/>
</dbReference>
<dbReference type="EMBL" id="AP018795">
    <property type="protein sequence ID" value="BBF63933.1"/>
    <property type="molecule type" value="Genomic_DNA"/>
</dbReference>
<dbReference type="Gene3D" id="1.10.260.40">
    <property type="entry name" value="lambda repressor-like DNA-binding domains"/>
    <property type="match status" value="1"/>
</dbReference>